<feature type="domain" description="Myb-like" evidence="12">
    <location>
        <begin position="1"/>
        <end position="50"/>
    </location>
</feature>
<accession>A0A8J5F3L9</accession>
<sequence>MKKGPWTPTEDEVLLEHVRRHGEGNWNAVERLSGLARCGKSCRLRWANHLRPDLKKGSFTPEEEFLILRLHSQLGNKWARMAAQLPGRTDNEIKNYWNTRLKRRQRAGLPVYPPELQDAFRFDRRLLRQGTPLQLSATNHHSQLPPLLDLVNFCPQPEVALPPTNSLPCHFSFFEFPLPFYSPAPTIPASSLLPEPQMWPCSYDVNPLPMVSPPHALKMELPSNQLYTDPVIRGGGGSGNCRLMEALLQETQLQDPEDIKTGELLPLPAADDQAVRWGELFSVSDYDCGDANAGIRIRETSSEFNMGSKSTSEALSNTMQNMSELLDMPPAANVQLSVVLNEGGAVEVEQQLDPLQGRNVDPWPWNSMPGIC</sequence>
<evidence type="ECO:0000256" key="11">
    <source>
        <dbReference type="ARBA" id="ARBA00078675"/>
    </source>
</evidence>
<evidence type="ECO:0000259" key="13">
    <source>
        <dbReference type="PROSITE" id="PS51294"/>
    </source>
</evidence>
<feature type="domain" description="Myb-like" evidence="12">
    <location>
        <begin position="51"/>
        <end position="101"/>
    </location>
</feature>
<keyword evidence="3" id="KW-0221">Differentiation</keyword>
<dbReference type="PROSITE" id="PS50090">
    <property type="entry name" value="MYB_LIKE"/>
    <property type="match status" value="2"/>
</dbReference>
<evidence type="ECO:0000256" key="5">
    <source>
        <dbReference type="ARBA" id="ARBA00023089"/>
    </source>
</evidence>
<dbReference type="InterPro" id="IPR001345">
    <property type="entry name" value="PG/BPGM_mutase_AS"/>
</dbReference>
<dbReference type="PROSITE" id="PS51294">
    <property type="entry name" value="HTH_MYB"/>
    <property type="match status" value="2"/>
</dbReference>
<keyword evidence="4" id="KW-0805">Transcription regulation</keyword>
<name>A0A8J5F3L9_ZINOF</name>
<gene>
    <name evidence="14" type="ORF">ZIOFF_066865</name>
</gene>
<dbReference type="GO" id="GO:0009908">
    <property type="term" value="P:flower development"/>
    <property type="evidence" value="ECO:0007669"/>
    <property type="project" value="UniProtKB-KW"/>
</dbReference>
<evidence type="ECO:0000256" key="10">
    <source>
        <dbReference type="ARBA" id="ARBA00071221"/>
    </source>
</evidence>
<dbReference type="PANTHER" id="PTHR47995">
    <property type="entry name" value="TRANSCRIPTION FACTOR MYB33-RELATED"/>
    <property type="match status" value="1"/>
</dbReference>
<keyword evidence="8" id="KW-0804">Transcription</keyword>
<dbReference type="CDD" id="cd00167">
    <property type="entry name" value="SANT"/>
    <property type="match status" value="2"/>
</dbReference>
<evidence type="ECO:0000256" key="3">
    <source>
        <dbReference type="ARBA" id="ARBA00022782"/>
    </source>
</evidence>
<dbReference type="Proteomes" id="UP000734854">
    <property type="component" value="Unassembled WGS sequence"/>
</dbReference>
<evidence type="ECO:0000313" key="14">
    <source>
        <dbReference type="EMBL" id="KAG6477598.1"/>
    </source>
</evidence>
<keyword evidence="6" id="KW-0238">DNA-binding</keyword>
<dbReference type="PROSITE" id="PS00175">
    <property type="entry name" value="PG_MUTASE"/>
    <property type="match status" value="1"/>
</dbReference>
<dbReference type="Pfam" id="PF00249">
    <property type="entry name" value="Myb_DNA-binding"/>
    <property type="match status" value="2"/>
</dbReference>
<keyword evidence="7" id="KW-0010">Activator</keyword>
<dbReference type="InterPro" id="IPR001005">
    <property type="entry name" value="SANT/Myb"/>
</dbReference>
<dbReference type="EMBL" id="JACMSC010000018">
    <property type="protein sequence ID" value="KAG6477598.1"/>
    <property type="molecule type" value="Genomic_DNA"/>
</dbReference>
<proteinExistence type="predicted"/>
<dbReference type="SMART" id="SM00717">
    <property type="entry name" value="SANT"/>
    <property type="match status" value="2"/>
</dbReference>
<dbReference type="AlphaFoldDB" id="A0A8J5F3L9"/>
<comment type="caution">
    <text evidence="14">The sequence shown here is derived from an EMBL/GenBank/DDBJ whole genome shotgun (WGS) entry which is preliminary data.</text>
</comment>
<dbReference type="GO" id="GO:0030154">
    <property type="term" value="P:cell differentiation"/>
    <property type="evidence" value="ECO:0007669"/>
    <property type="project" value="UniProtKB-KW"/>
</dbReference>
<protein>
    <recommendedName>
        <fullName evidence="10">Transcription factor GAMYB</fullName>
    </recommendedName>
    <alternativeName>
        <fullName evidence="11">OsGAMyb</fullName>
    </alternativeName>
</protein>
<dbReference type="GO" id="GO:0003824">
    <property type="term" value="F:catalytic activity"/>
    <property type="evidence" value="ECO:0007669"/>
    <property type="project" value="InterPro"/>
</dbReference>
<feature type="domain" description="HTH myb-type" evidence="13">
    <location>
        <begin position="55"/>
        <end position="105"/>
    </location>
</feature>
<evidence type="ECO:0000256" key="7">
    <source>
        <dbReference type="ARBA" id="ARBA00023159"/>
    </source>
</evidence>
<keyword evidence="15" id="KW-1185">Reference proteome</keyword>
<dbReference type="InterPro" id="IPR017930">
    <property type="entry name" value="Myb_dom"/>
</dbReference>
<evidence type="ECO:0000256" key="2">
    <source>
        <dbReference type="ARBA" id="ARBA00022737"/>
    </source>
</evidence>
<reference evidence="14 15" key="1">
    <citation type="submission" date="2020-08" db="EMBL/GenBank/DDBJ databases">
        <title>Plant Genome Project.</title>
        <authorList>
            <person name="Zhang R.-G."/>
        </authorList>
    </citation>
    <scope>NUCLEOTIDE SEQUENCE [LARGE SCALE GENOMIC DNA]</scope>
    <source>
        <tissue evidence="14">Rhizome</tissue>
    </source>
</reference>
<evidence type="ECO:0000313" key="15">
    <source>
        <dbReference type="Proteomes" id="UP000734854"/>
    </source>
</evidence>
<dbReference type="SUPFAM" id="SSF46689">
    <property type="entry name" value="Homeodomain-like"/>
    <property type="match status" value="1"/>
</dbReference>
<evidence type="ECO:0000256" key="1">
    <source>
        <dbReference type="ARBA" id="ARBA00004123"/>
    </source>
</evidence>
<organism evidence="14 15">
    <name type="scientific">Zingiber officinale</name>
    <name type="common">Ginger</name>
    <name type="synonym">Amomum zingiber</name>
    <dbReference type="NCBI Taxonomy" id="94328"/>
    <lineage>
        <taxon>Eukaryota</taxon>
        <taxon>Viridiplantae</taxon>
        <taxon>Streptophyta</taxon>
        <taxon>Embryophyta</taxon>
        <taxon>Tracheophyta</taxon>
        <taxon>Spermatophyta</taxon>
        <taxon>Magnoliopsida</taxon>
        <taxon>Liliopsida</taxon>
        <taxon>Zingiberales</taxon>
        <taxon>Zingiberaceae</taxon>
        <taxon>Zingiber</taxon>
    </lineage>
</organism>
<dbReference type="GO" id="GO:0009555">
    <property type="term" value="P:pollen development"/>
    <property type="evidence" value="ECO:0007669"/>
    <property type="project" value="UniProtKB-ARBA"/>
</dbReference>
<dbReference type="PANTHER" id="PTHR47995:SF18">
    <property type="entry name" value="TRANSCRIPTION FACTOR MYB65"/>
    <property type="match status" value="1"/>
</dbReference>
<evidence type="ECO:0000256" key="9">
    <source>
        <dbReference type="ARBA" id="ARBA00023242"/>
    </source>
</evidence>
<keyword evidence="2" id="KW-0677">Repeat</keyword>
<dbReference type="Gene3D" id="1.10.10.60">
    <property type="entry name" value="Homeodomain-like"/>
    <property type="match status" value="2"/>
</dbReference>
<feature type="domain" description="HTH myb-type" evidence="13">
    <location>
        <begin position="1"/>
        <end position="54"/>
    </location>
</feature>
<dbReference type="FunFam" id="1.10.10.60:FF:000119">
    <property type="entry name" value="Transcription factor GAMYB"/>
    <property type="match status" value="1"/>
</dbReference>
<dbReference type="InterPro" id="IPR009057">
    <property type="entry name" value="Homeodomain-like_sf"/>
</dbReference>
<comment type="subcellular location">
    <subcellularLocation>
        <location evidence="1">Nucleus</location>
    </subcellularLocation>
</comment>
<dbReference type="GO" id="GO:0003677">
    <property type="term" value="F:DNA binding"/>
    <property type="evidence" value="ECO:0007669"/>
    <property type="project" value="UniProtKB-KW"/>
</dbReference>
<keyword evidence="9" id="KW-0539">Nucleus</keyword>
<evidence type="ECO:0000256" key="6">
    <source>
        <dbReference type="ARBA" id="ARBA00023125"/>
    </source>
</evidence>
<evidence type="ECO:0000256" key="8">
    <source>
        <dbReference type="ARBA" id="ARBA00023163"/>
    </source>
</evidence>
<keyword evidence="5" id="KW-0287">Flowering</keyword>
<evidence type="ECO:0000256" key="4">
    <source>
        <dbReference type="ARBA" id="ARBA00023015"/>
    </source>
</evidence>
<dbReference type="GO" id="GO:0005634">
    <property type="term" value="C:nucleus"/>
    <property type="evidence" value="ECO:0007669"/>
    <property type="project" value="UniProtKB-SubCell"/>
</dbReference>
<dbReference type="FunFam" id="1.10.10.60:FF:000001">
    <property type="entry name" value="MYB-related transcription factor"/>
    <property type="match status" value="1"/>
</dbReference>
<evidence type="ECO:0000259" key="12">
    <source>
        <dbReference type="PROSITE" id="PS50090"/>
    </source>
</evidence>